<reference evidence="2" key="1">
    <citation type="submission" date="2021-06" db="EMBL/GenBank/DDBJ databases">
        <authorList>
            <person name="Hodson N. C."/>
            <person name="Mongue J. A."/>
            <person name="Jaron S. K."/>
        </authorList>
    </citation>
    <scope>NUCLEOTIDE SEQUENCE</scope>
</reference>
<dbReference type="AlphaFoldDB" id="A0A8J2K033"/>
<comment type="caution">
    <text evidence="2">The sequence shown here is derived from an EMBL/GenBank/DDBJ whole genome shotgun (WGS) entry which is preliminary data.</text>
</comment>
<evidence type="ECO:0000256" key="1">
    <source>
        <dbReference type="SAM" id="MobiDB-lite"/>
    </source>
</evidence>
<proteinExistence type="predicted"/>
<evidence type="ECO:0000313" key="2">
    <source>
        <dbReference type="EMBL" id="CAG7730658.1"/>
    </source>
</evidence>
<dbReference type="EMBL" id="CAJVCH010197689">
    <property type="protein sequence ID" value="CAG7730658.1"/>
    <property type="molecule type" value="Genomic_DNA"/>
</dbReference>
<sequence>YPRNSGSNYSISSSGGNCSSSYGLVNWRTTVLVQPPPKSHSTHDSLSLLMSSHPPLQPSLPIMSYSATTSPSSHNSPSNNVDLLDSEDSLGLSSSPSSISSQLPMALLPQLAHHPPHGHNHTQQSSASSSNPVGQTSSLSSYHGIVVNNTPNCYPSPQLTHQPHQYYRAQKRTFWTRSSSTTSTETEI</sequence>
<feature type="region of interest" description="Disordered" evidence="1">
    <location>
        <begin position="59"/>
        <end position="139"/>
    </location>
</feature>
<name>A0A8J2K033_9HEXA</name>
<accession>A0A8J2K033</accession>
<feature type="non-terminal residue" evidence="2">
    <location>
        <position position="1"/>
    </location>
</feature>
<feature type="compositionally biased region" description="Polar residues" evidence="1">
    <location>
        <begin position="121"/>
        <end position="139"/>
    </location>
</feature>
<organism evidence="2 3">
    <name type="scientific">Allacma fusca</name>
    <dbReference type="NCBI Taxonomy" id="39272"/>
    <lineage>
        <taxon>Eukaryota</taxon>
        <taxon>Metazoa</taxon>
        <taxon>Ecdysozoa</taxon>
        <taxon>Arthropoda</taxon>
        <taxon>Hexapoda</taxon>
        <taxon>Collembola</taxon>
        <taxon>Symphypleona</taxon>
        <taxon>Sminthuridae</taxon>
        <taxon>Allacma</taxon>
    </lineage>
</organism>
<keyword evidence="3" id="KW-1185">Reference proteome</keyword>
<evidence type="ECO:0000313" key="3">
    <source>
        <dbReference type="Proteomes" id="UP000708208"/>
    </source>
</evidence>
<protein>
    <submittedName>
        <fullName evidence="2">Uncharacterized protein</fullName>
    </submittedName>
</protein>
<feature type="compositionally biased region" description="Low complexity" evidence="1">
    <location>
        <begin position="59"/>
        <end position="103"/>
    </location>
</feature>
<gene>
    <name evidence="2" type="ORF">AFUS01_LOCUS19283</name>
</gene>
<dbReference type="Proteomes" id="UP000708208">
    <property type="component" value="Unassembled WGS sequence"/>
</dbReference>